<evidence type="ECO:0000313" key="3">
    <source>
        <dbReference type="Proteomes" id="UP000233469"/>
    </source>
</evidence>
<protein>
    <submittedName>
        <fullName evidence="2">Uncharacterized protein</fullName>
    </submittedName>
</protein>
<feature type="compositionally biased region" description="Low complexity" evidence="1">
    <location>
        <begin position="114"/>
        <end position="125"/>
    </location>
</feature>
<evidence type="ECO:0000313" key="2">
    <source>
        <dbReference type="EMBL" id="PKK70746.1"/>
    </source>
</evidence>
<sequence length="202" mass="22850">MTSSSPQLRPHKPSKRSSPYEKTSYKVTKSKYNLRGNKQSRASADDSETFPATEEDTDVPEESIMSDGAVFDDIITHHENTLPNDNNFSVRSYNPLNLISSFNVHNISSISSSLKNSKINNNTQKNSDKQKTKNNNNNNISSNSTNYNFNINNIPDEEHITNLHVINTDNQYFIDYLKIGTINIQSALDITKLVVWPIRPSL</sequence>
<dbReference type="AlphaFoldDB" id="A0A2N1N9Z9"/>
<accession>A0A2N1N9Z9</accession>
<name>A0A2N1N9Z9_9GLOM</name>
<gene>
    <name evidence="2" type="ORF">RhiirC2_779290</name>
</gene>
<feature type="region of interest" description="Disordered" evidence="1">
    <location>
        <begin position="114"/>
        <end position="143"/>
    </location>
</feature>
<comment type="caution">
    <text evidence="2">The sequence shown here is derived from an EMBL/GenBank/DDBJ whole genome shotgun (WGS) entry which is preliminary data.</text>
</comment>
<feature type="compositionally biased region" description="Low complexity" evidence="1">
    <location>
        <begin position="133"/>
        <end position="143"/>
    </location>
</feature>
<organism evidence="2 3">
    <name type="scientific">Rhizophagus irregularis</name>
    <dbReference type="NCBI Taxonomy" id="588596"/>
    <lineage>
        <taxon>Eukaryota</taxon>
        <taxon>Fungi</taxon>
        <taxon>Fungi incertae sedis</taxon>
        <taxon>Mucoromycota</taxon>
        <taxon>Glomeromycotina</taxon>
        <taxon>Glomeromycetes</taxon>
        <taxon>Glomerales</taxon>
        <taxon>Glomeraceae</taxon>
        <taxon>Rhizophagus</taxon>
    </lineage>
</organism>
<dbReference type="Proteomes" id="UP000233469">
    <property type="component" value="Unassembled WGS sequence"/>
</dbReference>
<feature type="compositionally biased region" description="Acidic residues" evidence="1">
    <location>
        <begin position="45"/>
        <end position="61"/>
    </location>
</feature>
<evidence type="ECO:0000256" key="1">
    <source>
        <dbReference type="SAM" id="MobiDB-lite"/>
    </source>
</evidence>
<feature type="region of interest" description="Disordered" evidence="1">
    <location>
        <begin position="1"/>
        <end position="64"/>
    </location>
</feature>
<reference evidence="2 3" key="2">
    <citation type="submission" date="2017-10" db="EMBL/GenBank/DDBJ databases">
        <title>Extensive intraspecific genome diversity in a model arbuscular mycorrhizal fungus.</title>
        <authorList>
            <person name="Chen E.C.H."/>
            <person name="Morin E."/>
            <person name="Baudet D."/>
            <person name="Noel J."/>
            <person name="Ndikumana S."/>
            <person name="Charron P."/>
            <person name="St-Onge C."/>
            <person name="Giorgi J."/>
            <person name="Grigoriev I.V."/>
            <person name="Roux C."/>
            <person name="Martin F.M."/>
            <person name="Corradi N."/>
        </authorList>
    </citation>
    <scope>NUCLEOTIDE SEQUENCE [LARGE SCALE GENOMIC DNA]</scope>
    <source>
        <strain evidence="2 3">C2</strain>
    </source>
</reference>
<proteinExistence type="predicted"/>
<reference evidence="2 3" key="1">
    <citation type="submission" date="2016-04" db="EMBL/GenBank/DDBJ databases">
        <title>Genome analyses suggest a sexual origin of heterokaryosis in a supposedly ancient asexual fungus.</title>
        <authorList>
            <person name="Ropars J."/>
            <person name="Sedzielewska K."/>
            <person name="Noel J."/>
            <person name="Charron P."/>
            <person name="Farinelli L."/>
            <person name="Marton T."/>
            <person name="Kruger M."/>
            <person name="Pelin A."/>
            <person name="Brachmann A."/>
            <person name="Corradi N."/>
        </authorList>
    </citation>
    <scope>NUCLEOTIDE SEQUENCE [LARGE SCALE GENOMIC DNA]</scope>
    <source>
        <strain evidence="2 3">C2</strain>
    </source>
</reference>
<feature type="compositionally biased region" description="Polar residues" evidence="1">
    <location>
        <begin position="16"/>
        <end position="42"/>
    </location>
</feature>
<dbReference type="EMBL" id="LLXL01000583">
    <property type="protein sequence ID" value="PKK70746.1"/>
    <property type="molecule type" value="Genomic_DNA"/>
</dbReference>